<sequence length="183" mass="20004">MVARHLHRSTTGESCKPHSVPTPWNSRSKQLTRTTTMSDQKTGFVLGRKQCRRPRQRVPRSACGRWSFPGVLERTGGSSCAKSQGKPPEEPSYTGRSVCDTAGKILGKNSAVTALEGPQILGEALGASQTHQCKAFRRKGHRGQEMEPWHKGTYCTRVTLDVKGMLLIRPNVGANITAGHNAK</sequence>
<feature type="compositionally biased region" description="Polar residues" evidence="1">
    <location>
        <begin position="22"/>
        <end position="38"/>
    </location>
</feature>
<evidence type="ECO:0000256" key="1">
    <source>
        <dbReference type="SAM" id="MobiDB-lite"/>
    </source>
</evidence>
<dbReference type="Proteomes" id="UP000479190">
    <property type="component" value="Unassembled WGS sequence"/>
</dbReference>
<gene>
    <name evidence="2" type="ORF">TBRA_LOCUS1242</name>
</gene>
<dbReference type="EMBL" id="CADCXV010000268">
    <property type="protein sequence ID" value="CAB0029175.1"/>
    <property type="molecule type" value="Genomic_DNA"/>
</dbReference>
<keyword evidence="3" id="KW-1185">Reference proteome</keyword>
<evidence type="ECO:0000313" key="3">
    <source>
        <dbReference type="Proteomes" id="UP000479190"/>
    </source>
</evidence>
<protein>
    <submittedName>
        <fullName evidence="2">Uncharacterized protein</fullName>
    </submittedName>
</protein>
<reference evidence="2 3" key="1">
    <citation type="submission" date="2020-02" db="EMBL/GenBank/DDBJ databases">
        <authorList>
            <person name="Ferguson B K."/>
        </authorList>
    </citation>
    <scope>NUCLEOTIDE SEQUENCE [LARGE SCALE GENOMIC DNA]</scope>
</reference>
<dbReference type="AlphaFoldDB" id="A0A6H5HXZ1"/>
<feature type="region of interest" description="Disordered" evidence="1">
    <location>
        <begin position="75"/>
        <end position="96"/>
    </location>
</feature>
<name>A0A6H5HXZ1_9HYME</name>
<accession>A0A6H5HXZ1</accession>
<proteinExistence type="predicted"/>
<evidence type="ECO:0000313" key="2">
    <source>
        <dbReference type="EMBL" id="CAB0029175.1"/>
    </source>
</evidence>
<organism evidence="2 3">
    <name type="scientific">Trichogramma brassicae</name>
    <dbReference type="NCBI Taxonomy" id="86971"/>
    <lineage>
        <taxon>Eukaryota</taxon>
        <taxon>Metazoa</taxon>
        <taxon>Ecdysozoa</taxon>
        <taxon>Arthropoda</taxon>
        <taxon>Hexapoda</taxon>
        <taxon>Insecta</taxon>
        <taxon>Pterygota</taxon>
        <taxon>Neoptera</taxon>
        <taxon>Endopterygota</taxon>
        <taxon>Hymenoptera</taxon>
        <taxon>Apocrita</taxon>
        <taxon>Proctotrupomorpha</taxon>
        <taxon>Chalcidoidea</taxon>
        <taxon>Trichogrammatidae</taxon>
        <taxon>Trichogramma</taxon>
    </lineage>
</organism>
<feature type="region of interest" description="Disordered" evidence="1">
    <location>
        <begin position="1"/>
        <end position="38"/>
    </location>
</feature>